<keyword evidence="3" id="KW-1185">Reference proteome</keyword>
<feature type="region of interest" description="Disordered" evidence="1">
    <location>
        <begin position="93"/>
        <end position="130"/>
    </location>
</feature>
<comment type="caution">
    <text evidence="2">The sequence shown here is derived from an EMBL/GenBank/DDBJ whole genome shotgun (WGS) entry which is preliminary data.</text>
</comment>
<dbReference type="Proteomes" id="UP001165083">
    <property type="component" value="Unassembled WGS sequence"/>
</dbReference>
<sequence length="130" mass="13043">MALTPSNIIAAPLKRPGCSTPADSASNRSTDSGSRTPSGSPSKNAPGGGSHRLTSVVPTALQLNACVHLLQHVSSVDGFKIVFVADDVTIEPPHASSTPGAESPAHLSAQTSCTVPTASSGLSQSVMVNV</sequence>
<protein>
    <submittedName>
        <fullName evidence="2">Unnamed protein product</fullName>
    </submittedName>
</protein>
<feature type="compositionally biased region" description="Polar residues" evidence="1">
    <location>
        <begin position="21"/>
        <end position="43"/>
    </location>
</feature>
<evidence type="ECO:0000256" key="1">
    <source>
        <dbReference type="SAM" id="MobiDB-lite"/>
    </source>
</evidence>
<accession>A0A9W6WYZ8</accession>
<dbReference type="EMBL" id="BSXW01000471">
    <property type="protein sequence ID" value="GMF23327.1"/>
    <property type="molecule type" value="Genomic_DNA"/>
</dbReference>
<name>A0A9W6WYZ8_9STRA</name>
<feature type="region of interest" description="Disordered" evidence="1">
    <location>
        <begin position="1"/>
        <end position="53"/>
    </location>
</feature>
<evidence type="ECO:0000313" key="2">
    <source>
        <dbReference type="EMBL" id="GMF23327.1"/>
    </source>
</evidence>
<dbReference type="AlphaFoldDB" id="A0A9W6WYZ8"/>
<gene>
    <name evidence="2" type="ORF">Plil01_000940600</name>
</gene>
<proteinExistence type="predicted"/>
<organism evidence="2 3">
    <name type="scientific">Phytophthora lilii</name>
    <dbReference type="NCBI Taxonomy" id="2077276"/>
    <lineage>
        <taxon>Eukaryota</taxon>
        <taxon>Sar</taxon>
        <taxon>Stramenopiles</taxon>
        <taxon>Oomycota</taxon>
        <taxon>Peronosporomycetes</taxon>
        <taxon>Peronosporales</taxon>
        <taxon>Peronosporaceae</taxon>
        <taxon>Phytophthora</taxon>
    </lineage>
</organism>
<evidence type="ECO:0000313" key="3">
    <source>
        <dbReference type="Proteomes" id="UP001165083"/>
    </source>
</evidence>
<feature type="compositionally biased region" description="Polar residues" evidence="1">
    <location>
        <begin position="108"/>
        <end position="130"/>
    </location>
</feature>
<reference evidence="2" key="1">
    <citation type="submission" date="2023-04" db="EMBL/GenBank/DDBJ databases">
        <title>Phytophthora lilii NBRC 32176.</title>
        <authorList>
            <person name="Ichikawa N."/>
            <person name="Sato H."/>
            <person name="Tonouchi N."/>
        </authorList>
    </citation>
    <scope>NUCLEOTIDE SEQUENCE</scope>
    <source>
        <strain evidence="2">NBRC 32176</strain>
    </source>
</reference>